<comment type="caution">
    <text evidence="2">The sequence shown here is derived from an EMBL/GenBank/DDBJ whole genome shotgun (WGS) entry which is preliminary data.</text>
</comment>
<gene>
    <name evidence="2" type="ORF">AVEN_164082_1</name>
</gene>
<keyword evidence="3" id="KW-1185">Reference proteome</keyword>
<accession>A0A4Y2JU87</accession>
<dbReference type="EMBL" id="BGPR01003869">
    <property type="protein sequence ID" value="GBM93365.1"/>
    <property type="molecule type" value="Genomic_DNA"/>
</dbReference>
<protein>
    <submittedName>
        <fullName evidence="2">Uncharacterized protein</fullName>
    </submittedName>
</protein>
<organism evidence="2 3">
    <name type="scientific">Araneus ventricosus</name>
    <name type="common">Orbweaver spider</name>
    <name type="synonym">Epeira ventricosa</name>
    <dbReference type="NCBI Taxonomy" id="182803"/>
    <lineage>
        <taxon>Eukaryota</taxon>
        <taxon>Metazoa</taxon>
        <taxon>Ecdysozoa</taxon>
        <taxon>Arthropoda</taxon>
        <taxon>Chelicerata</taxon>
        <taxon>Arachnida</taxon>
        <taxon>Araneae</taxon>
        <taxon>Araneomorphae</taxon>
        <taxon>Entelegynae</taxon>
        <taxon>Araneoidea</taxon>
        <taxon>Araneidae</taxon>
        <taxon>Araneus</taxon>
    </lineage>
</organism>
<dbReference type="Proteomes" id="UP000499080">
    <property type="component" value="Unassembled WGS sequence"/>
</dbReference>
<evidence type="ECO:0000313" key="3">
    <source>
        <dbReference type="Proteomes" id="UP000499080"/>
    </source>
</evidence>
<reference evidence="2 3" key="1">
    <citation type="journal article" date="2019" name="Sci. Rep.">
        <title>Orb-weaving spider Araneus ventricosus genome elucidates the spidroin gene catalogue.</title>
        <authorList>
            <person name="Kono N."/>
            <person name="Nakamura H."/>
            <person name="Ohtoshi R."/>
            <person name="Moran D.A.P."/>
            <person name="Shinohara A."/>
            <person name="Yoshida Y."/>
            <person name="Fujiwara M."/>
            <person name="Mori M."/>
            <person name="Tomita M."/>
            <person name="Arakawa K."/>
        </authorList>
    </citation>
    <scope>NUCLEOTIDE SEQUENCE [LARGE SCALE GENOMIC DNA]</scope>
</reference>
<feature type="region of interest" description="Disordered" evidence="1">
    <location>
        <begin position="106"/>
        <end position="131"/>
    </location>
</feature>
<evidence type="ECO:0000256" key="1">
    <source>
        <dbReference type="SAM" id="MobiDB-lite"/>
    </source>
</evidence>
<sequence length="131" mass="14921">MFLFQVIAREDQLSHLIAQRYIILSFNPLSPKSLGILGPQKTETPEFLFRRYEKFPNPLKKGLFLRVSYSKEDSAQPMDDLSKKIGLPPSFLKALPQQRTMHALRVSRQSHLRKGSGAGKLEGFGRSPYFG</sequence>
<proteinExistence type="predicted"/>
<name>A0A4Y2JU87_ARAVE</name>
<evidence type="ECO:0000313" key="2">
    <source>
        <dbReference type="EMBL" id="GBM93365.1"/>
    </source>
</evidence>
<dbReference type="AlphaFoldDB" id="A0A4Y2JU87"/>